<feature type="domain" description="Ig-like" evidence="6">
    <location>
        <begin position="29"/>
        <end position="120"/>
    </location>
</feature>
<keyword evidence="2" id="KW-0812">Transmembrane</keyword>
<dbReference type="Gene3D" id="2.60.40.10">
    <property type="entry name" value="Immunoglobulins"/>
    <property type="match status" value="1"/>
</dbReference>
<dbReference type="InterPro" id="IPR013098">
    <property type="entry name" value="Ig_I-set"/>
</dbReference>
<evidence type="ECO:0000256" key="1">
    <source>
        <dbReference type="ARBA" id="ARBA00004479"/>
    </source>
</evidence>
<dbReference type="Pfam" id="PF07679">
    <property type="entry name" value="I-set"/>
    <property type="match status" value="1"/>
</dbReference>
<proteinExistence type="predicted"/>
<dbReference type="SUPFAM" id="SSF48726">
    <property type="entry name" value="Immunoglobulin"/>
    <property type="match status" value="1"/>
</dbReference>
<keyword evidence="8" id="KW-1185">Reference proteome</keyword>
<name>A0A7M7ND97_STRPU</name>
<keyword evidence="3" id="KW-0472">Membrane</keyword>
<dbReference type="InParanoid" id="A0A7M7ND97"/>
<dbReference type="InterPro" id="IPR007110">
    <property type="entry name" value="Ig-like_dom"/>
</dbReference>
<feature type="chain" id="PRO_5029618233" description="Ig-like domain-containing protein" evidence="5">
    <location>
        <begin position="27"/>
        <end position="990"/>
    </location>
</feature>
<dbReference type="GO" id="GO:0005886">
    <property type="term" value="C:plasma membrane"/>
    <property type="evidence" value="ECO:0000318"/>
    <property type="project" value="GO_Central"/>
</dbReference>
<dbReference type="PROSITE" id="PS50835">
    <property type="entry name" value="IG_LIKE"/>
    <property type="match status" value="1"/>
</dbReference>
<dbReference type="KEGG" id="spu:105443955"/>
<dbReference type="InterPro" id="IPR051116">
    <property type="entry name" value="Surface_Rcpt/Adhesion_Mol"/>
</dbReference>
<dbReference type="InterPro" id="IPR036179">
    <property type="entry name" value="Ig-like_dom_sf"/>
</dbReference>
<evidence type="ECO:0000256" key="5">
    <source>
        <dbReference type="SAM" id="SignalP"/>
    </source>
</evidence>
<reference evidence="8" key="1">
    <citation type="submission" date="2015-02" db="EMBL/GenBank/DDBJ databases">
        <title>Genome sequencing for Strongylocentrotus purpuratus.</title>
        <authorList>
            <person name="Murali S."/>
            <person name="Liu Y."/>
            <person name="Vee V."/>
            <person name="English A."/>
            <person name="Wang M."/>
            <person name="Skinner E."/>
            <person name="Han Y."/>
            <person name="Muzny D.M."/>
            <person name="Worley K.C."/>
            <person name="Gibbs R.A."/>
        </authorList>
    </citation>
    <scope>NUCLEOTIDE SEQUENCE</scope>
</reference>
<comment type="subcellular location">
    <subcellularLocation>
        <location evidence="1">Membrane</location>
        <topology evidence="1">Single-pass type I membrane protein</topology>
    </subcellularLocation>
</comment>
<evidence type="ECO:0000256" key="2">
    <source>
        <dbReference type="ARBA" id="ARBA00022692"/>
    </source>
</evidence>
<dbReference type="SMART" id="SM00409">
    <property type="entry name" value="IG"/>
    <property type="match status" value="1"/>
</dbReference>
<dbReference type="EnsemblMetazoa" id="XM_030978764">
    <property type="protein sequence ID" value="XP_030834624"/>
    <property type="gene ID" value="LOC105443955"/>
</dbReference>
<dbReference type="PANTHER" id="PTHR11973">
    <property type="entry name" value="CELL SURFACE GLYCOPROTEIN MUC18-RELATED"/>
    <property type="match status" value="1"/>
</dbReference>
<organism evidence="7 8">
    <name type="scientific">Strongylocentrotus purpuratus</name>
    <name type="common">Purple sea urchin</name>
    <dbReference type="NCBI Taxonomy" id="7668"/>
    <lineage>
        <taxon>Eukaryota</taxon>
        <taxon>Metazoa</taxon>
        <taxon>Echinodermata</taxon>
        <taxon>Eleutherozoa</taxon>
        <taxon>Echinozoa</taxon>
        <taxon>Echinoidea</taxon>
        <taxon>Euechinoidea</taxon>
        <taxon>Echinacea</taxon>
        <taxon>Camarodonta</taxon>
        <taxon>Echinidea</taxon>
        <taxon>Strongylocentrotidae</taxon>
        <taxon>Strongylocentrotus</taxon>
    </lineage>
</organism>
<dbReference type="InterPro" id="IPR013783">
    <property type="entry name" value="Ig-like_fold"/>
</dbReference>
<reference evidence="7" key="2">
    <citation type="submission" date="2021-01" db="UniProtKB">
        <authorList>
            <consortium name="EnsemblMetazoa"/>
        </authorList>
    </citation>
    <scope>IDENTIFICATION</scope>
</reference>
<dbReference type="PANTHER" id="PTHR11973:SF24">
    <property type="entry name" value="FIBRONECTIN TYPE-III DOMAIN-CONTAINING PROTEIN"/>
    <property type="match status" value="1"/>
</dbReference>
<keyword evidence="5" id="KW-0732">Signal</keyword>
<evidence type="ECO:0000256" key="3">
    <source>
        <dbReference type="ARBA" id="ARBA00022989"/>
    </source>
</evidence>
<dbReference type="OrthoDB" id="10122074at2759"/>
<dbReference type="CDD" id="cd00096">
    <property type="entry name" value="Ig"/>
    <property type="match status" value="1"/>
</dbReference>
<sequence>MATSSIQLVFVGVILIILWTESVTNGEVPDGVVYTDLHKTVQKDAEVVLTCQFYGTPIAVYWKRGDDPTTSPSLITWVEGEPLTGSCVPDGACKMGDDYSLTIKKAKIRDQGRYICRVSNYLGILIHNFTDVVIFAPPNEPYPVINECQEMALVNPNDFCNITSNIPIEITCSVTNYFPDVDLLFLRDFQNVATSRTNELVNDDGTKNKSIIIEADEGEWTYVCVATDIPGTLEHRTAKIVVIDVKDDILTRSHSTVSSEREKKVHIVEIGDVEKGDVGLSTTIEGNISFYELWFLIFGKDNDDRLEKIRDTIRHLGISDVENGLNAAQCYELFCNWKDHHKQDSQAMDLKRALANASVDGAWKEIYDERHRKDSQPSEDTLKHILWQVGDPDRIDKFLGDLIPGQRISVAGKMKDIVAEALRDLIQWCKGPPQHNPMVLLSLSLERTSCCPIDRDFFTVPEGLLEEIGEYEVLGFTQRLKSKHCKKLAESIGTPEEALNAILVENDKAPVFDTQGMILDWISKEECSNFEKRHRLNVAVTKVCRDDLKGHFGATHLYNSTEANAERAEKNSNEISREYGGISELEMRRIANYLSDSELKQLGEGSDPEKVVIEWVKRLLEKNPDGGCRKRVHEAMKEFGLQVLMPFQLKDKACLVELLDVTTRLLMTDIQPFAKALGISDQKLIKYRIDVTPKQLSNGTLALLAKDSTKINIDRSKICSSLSKAGYKDLALLLKYGYAISLADMFALGYGPVPNSSQRDELRQSLGIAADHDDIVSMLKHWISMVHPPTYNPRTALADAVLPVLGKEKALAVLSGKSRQNGIPSEKVIRALREEILFRETCRVAEIINAPLPSVDDDLVIQVLITLEDQVKNDLLPEDVYEKLSVAGFKGLSTEIKKGDRQEKENEEITRMRKRDIIQNDISCRIAEVLGVKKTSSLSSIFEAWEEKLRKNPLKQDKRRELSDRLLRAGYDDFAHEIMTGFVPRPVDQK</sequence>
<dbReference type="RefSeq" id="XP_030834624.1">
    <property type="nucleotide sequence ID" value="XM_030978764.1"/>
</dbReference>
<evidence type="ECO:0000313" key="8">
    <source>
        <dbReference type="Proteomes" id="UP000007110"/>
    </source>
</evidence>
<dbReference type="Proteomes" id="UP000007110">
    <property type="component" value="Unassembled WGS sequence"/>
</dbReference>
<keyword evidence="4" id="KW-0325">Glycoprotein</keyword>
<feature type="signal peptide" evidence="5">
    <location>
        <begin position="1"/>
        <end position="26"/>
    </location>
</feature>
<keyword evidence="3" id="KW-1133">Transmembrane helix</keyword>
<dbReference type="AlphaFoldDB" id="A0A7M7ND97"/>
<dbReference type="GeneID" id="105443955"/>
<protein>
    <recommendedName>
        <fullName evidence="6">Ig-like domain-containing protein</fullName>
    </recommendedName>
</protein>
<accession>A0A7M7ND97</accession>
<evidence type="ECO:0000259" key="6">
    <source>
        <dbReference type="PROSITE" id="PS50835"/>
    </source>
</evidence>
<dbReference type="InterPro" id="IPR003599">
    <property type="entry name" value="Ig_sub"/>
</dbReference>
<evidence type="ECO:0000313" key="7">
    <source>
        <dbReference type="EnsemblMetazoa" id="XP_030834624"/>
    </source>
</evidence>
<evidence type="ECO:0000256" key="4">
    <source>
        <dbReference type="ARBA" id="ARBA00023180"/>
    </source>
</evidence>